<dbReference type="AlphaFoldDB" id="A0A4D5S148"/>
<feature type="region of interest" description="Disordered" evidence="1">
    <location>
        <begin position="233"/>
        <end position="287"/>
    </location>
</feature>
<proteinExistence type="predicted"/>
<organism evidence="3">
    <name type="scientific">Ixodes scapularis</name>
    <name type="common">Black-legged tick</name>
    <name type="synonym">Deer tick</name>
    <dbReference type="NCBI Taxonomy" id="6945"/>
    <lineage>
        <taxon>Eukaryota</taxon>
        <taxon>Metazoa</taxon>
        <taxon>Ecdysozoa</taxon>
        <taxon>Arthropoda</taxon>
        <taxon>Chelicerata</taxon>
        <taxon>Arachnida</taxon>
        <taxon>Acari</taxon>
        <taxon>Parasitiformes</taxon>
        <taxon>Ixodida</taxon>
        <taxon>Ixodoidea</taxon>
        <taxon>Ixodidae</taxon>
        <taxon>Ixodinae</taxon>
        <taxon>Ixodes</taxon>
    </lineage>
</organism>
<evidence type="ECO:0000256" key="1">
    <source>
        <dbReference type="SAM" id="MobiDB-lite"/>
    </source>
</evidence>
<dbReference type="OrthoDB" id="6516836at2759"/>
<feature type="compositionally biased region" description="Low complexity" evidence="1">
    <location>
        <begin position="159"/>
        <end position="172"/>
    </location>
</feature>
<feature type="compositionally biased region" description="Acidic residues" evidence="1">
    <location>
        <begin position="268"/>
        <end position="287"/>
    </location>
</feature>
<sequence>MRPGVNATWTRNTTAPAPLATTMAVPATPPTTRAAPLVGHALRPPRPTVSLDARPVLIPILSSVICFPIVAFAVICALRYRALRLRRKEHMRRLRGGGWWASRKPRKKRSVSRWSLLWFLNKKERNEEKCGGESDGAKSGGMRAARLEIPGREKPSLFSRDSSSGDTSSRPPGQEDERRTQTRVPSSSSDDEDDDDFTSDIMAGGRPLASSTGSRRGSINHVKFGAAAAILHVPGVPSPRSGSPRSGSPRSGSVTFFEEPSFIHDVVNDYEDDADDEDDLETTGDGR</sequence>
<feature type="compositionally biased region" description="Low complexity" evidence="1">
    <location>
        <begin position="233"/>
        <end position="254"/>
    </location>
</feature>
<keyword evidence="2" id="KW-1133">Transmembrane helix</keyword>
<keyword evidence="2" id="KW-0812">Transmembrane</keyword>
<feature type="region of interest" description="Disordered" evidence="1">
    <location>
        <begin position="128"/>
        <end position="217"/>
    </location>
</feature>
<dbReference type="VEuPathDB" id="VectorBase:ISCP_011423"/>
<dbReference type="EMBL" id="GHJT01009302">
    <property type="protein sequence ID" value="MOY43273.1"/>
    <property type="molecule type" value="Transcribed_RNA"/>
</dbReference>
<feature type="compositionally biased region" description="Basic and acidic residues" evidence="1">
    <location>
        <begin position="145"/>
        <end position="155"/>
    </location>
</feature>
<feature type="compositionally biased region" description="Acidic residues" evidence="1">
    <location>
        <begin position="189"/>
        <end position="198"/>
    </location>
</feature>
<evidence type="ECO:0000256" key="2">
    <source>
        <dbReference type="SAM" id="Phobius"/>
    </source>
</evidence>
<accession>A0A4D5S148</accession>
<feature type="transmembrane region" description="Helical" evidence="2">
    <location>
        <begin position="56"/>
        <end position="78"/>
    </location>
</feature>
<protein>
    <submittedName>
        <fullName evidence="3">Uncharacterized protein</fullName>
    </submittedName>
</protein>
<evidence type="ECO:0000313" key="3">
    <source>
        <dbReference type="EMBL" id="MOY43273.1"/>
    </source>
</evidence>
<keyword evidence="2" id="KW-0472">Membrane</keyword>
<dbReference type="VEuPathDB" id="VectorBase:ISCW001404"/>
<name>A0A4D5S148_IXOSC</name>
<dbReference type="VEuPathDB" id="VectorBase:ISCI001404"/>
<reference evidence="3" key="1">
    <citation type="submission" date="2019-04" db="EMBL/GenBank/DDBJ databases">
        <title>An insight into the mialome of Ixodes scapularis.</title>
        <authorList>
            <person name="Ribeiro J.M."/>
            <person name="Mather T.N."/>
            <person name="Karim S."/>
        </authorList>
    </citation>
    <scope>NUCLEOTIDE SEQUENCE</scope>
</reference>